<name>A0A815XQZ4_9BILA</name>
<dbReference type="OrthoDB" id="10063518at2759"/>
<dbReference type="Proteomes" id="UP000663877">
    <property type="component" value="Unassembled WGS sequence"/>
</dbReference>
<feature type="coiled-coil region" evidence="1">
    <location>
        <begin position="33"/>
        <end position="60"/>
    </location>
</feature>
<comment type="caution">
    <text evidence="2">The sequence shown here is derived from an EMBL/GenBank/DDBJ whole genome shotgun (WGS) entry which is preliminary data.</text>
</comment>
<gene>
    <name evidence="2" type="ORF">BJG266_LOCUS46926</name>
    <name evidence="3" type="ORF">QVE165_LOCUS63963</name>
</gene>
<evidence type="ECO:0000313" key="2">
    <source>
        <dbReference type="EMBL" id="CAF1560662.1"/>
    </source>
</evidence>
<protein>
    <submittedName>
        <fullName evidence="2">Uncharacterized protein</fullName>
    </submittedName>
</protein>
<evidence type="ECO:0000313" key="5">
    <source>
        <dbReference type="Proteomes" id="UP000663877"/>
    </source>
</evidence>
<keyword evidence="4" id="KW-1185">Reference proteome</keyword>
<dbReference type="AlphaFoldDB" id="A0A815XQZ4"/>
<evidence type="ECO:0000313" key="4">
    <source>
        <dbReference type="Proteomes" id="UP000663832"/>
    </source>
</evidence>
<keyword evidence="1" id="KW-0175">Coiled coil</keyword>
<dbReference type="Proteomes" id="UP000663832">
    <property type="component" value="Unassembled WGS sequence"/>
</dbReference>
<reference evidence="2" key="1">
    <citation type="submission" date="2021-02" db="EMBL/GenBank/DDBJ databases">
        <authorList>
            <person name="Nowell W R."/>
        </authorList>
    </citation>
    <scope>NUCLEOTIDE SEQUENCE</scope>
</reference>
<evidence type="ECO:0000313" key="3">
    <source>
        <dbReference type="EMBL" id="CAF1664669.1"/>
    </source>
</evidence>
<dbReference type="EMBL" id="CAJNOI010005163">
    <property type="protein sequence ID" value="CAF1560662.1"/>
    <property type="molecule type" value="Genomic_DNA"/>
</dbReference>
<sequence length="88" mass="10594">MDIYWSEFESAATDKYARQFIEENYRPKDDITISTLQTQINILQDENEQMRNETNEIKNRTTIGMKWMISAMKRVKMSRIDPPPEFRD</sequence>
<evidence type="ECO:0000256" key="1">
    <source>
        <dbReference type="SAM" id="Coils"/>
    </source>
</evidence>
<accession>A0A815XQZ4</accession>
<dbReference type="EMBL" id="CAJNOM010005566">
    <property type="protein sequence ID" value="CAF1664669.1"/>
    <property type="molecule type" value="Genomic_DNA"/>
</dbReference>
<proteinExistence type="predicted"/>
<organism evidence="2 5">
    <name type="scientific">Adineta steineri</name>
    <dbReference type="NCBI Taxonomy" id="433720"/>
    <lineage>
        <taxon>Eukaryota</taxon>
        <taxon>Metazoa</taxon>
        <taxon>Spiralia</taxon>
        <taxon>Gnathifera</taxon>
        <taxon>Rotifera</taxon>
        <taxon>Eurotatoria</taxon>
        <taxon>Bdelloidea</taxon>
        <taxon>Adinetida</taxon>
        <taxon>Adinetidae</taxon>
        <taxon>Adineta</taxon>
    </lineage>
</organism>